<keyword evidence="20" id="KW-1185">Reference proteome</keyword>
<evidence type="ECO:0000256" key="8">
    <source>
        <dbReference type="ARBA" id="ARBA00022723"/>
    </source>
</evidence>
<feature type="transmembrane region" description="Helical" evidence="17">
    <location>
        <begin position="40"/>
        <end position="63"/>
    </location>
</feature>
<evidence type="ECO:0000256" key="15">
    <source>
        <dbReference type="PROSITE-ProRule" id="PRU00175"/>
    </source>
</evidence>
<accession>A0A9P4NPU8</accession>
<evidence type="ECO:0000256" key="7">
    <source>
        <dbReference type="ARBA" id="ARBA00022692"/>
    </source>
</evidence>
<comment type="similarity">
    <text evidence="4">Belongs to the HRD1 family.</text>
</comment>
<keyword evidence="11" id="KW-0256">Endoplasmic reticulum</keyword>
<evidence type="ECO:0000256" key="2">
    <source>
        <dbReference type="ARBA" id="ARBA00004477"/>
    </source>
</evidence>
<feature type="transmembrane region" description="Helical" evidence="17">
    <location>
        <begin position="101"/>
        <end position="121"/>
    </location>
</feature>
<proteinExistence type="inferred from homology"/>
<evidence type="ECO:0000256" key="1">
    <source>
        <dbReference type="ARBA" id="ARBA00000900"/>
    </source>
</evidence>
<evidence type="ECO:0000256" key="4">
    <source>
        <dbReference type="ARBA" id="ARBA00010089"/>
    </source>
</evidence>
<evidence type="ECO:0000256" key="3">
    <source>
        <dbReference type="ARBA" id="ARBA00004906"/>
    </source>
</evidence>
<evidence type="ECO:0000256" key="14">
    <source>
        <dbReference type="ARBA" id="ARBA00023136"/>
    </source>
</evidence>
<feature type="transmembrane region" description="Helical" evidence="17">
    <location>
        <begin position="280"/>
        <end position="301"/>
    </location>
</feature>
<keyword evidence="8" id="KW-0479">Metal-binding</keyword>
<comment type="subcellular location">
    <subcellularLocation>
        <location evidence="2">Endoplasmic reticulum membrane</location>
        <topology evidence="2">Multi-pass membrane protein</topology>
    </subcellularLocation>
</comment>
<dbReference type="Pfam" id="PF25563">
    <property type="entry name" value="TPR_SYVN1_N"/>
    <property type="match status" value="1"/>
</dbReference>
<dbReference type="InterPro" id="IPR013083">
    <property type="entry name" value="Znf_RING/FYVE/PHD"/>
</dbReference>
<evidence type="ECO:0000256" key="16">
    <source>
        <dbReference type="SAM" id="MobiDB-lite"/>
    </source>
</evidence>
<dbReference type="SMART" id="SM00184">
    <property type="entry name" value="RING"/>
    <property type="match status" value="1"/>
</dbReference>
<comment type="pathway">
    <text evidence="3">Protein modification; protein ubiquitination.</text>
</comment>
<dbReference type="GO" id="GO:0043161">
    <property type="term" value="P:proteasome-mediated ubiquitin-dependent protein catabolic process"/>
    <property type="evidence" value="ECO:0007669"/>
    <property type="project" value="TreeGrafter"/>
</dbReference>
<dbReference type="PANTHER" id="PTHR22763">
    <property type="entry name" value="RING ZINC FINGER PROTEIN"/>
    <property type="match status" value="1"/>
</dbReference>
<evidence type="ECO:0000256" key="9">
    <source>
        <dbReference type="ARBA" id="ARBA00022771"/>
    </source>
</evidence>
<keyword evidence="12" id="KW-0862">Zinc</keyword>
<dbReference type="InterPro" id="IPR058051">
    <property type="entry name" value="Znf_RING_synoviolin"/>
</dbReference>
<feature type="compositionally biased region" description="Basic and acidic residues" evidence="16">
    <location>
        <begin position="777"/>
        <end position="790"/>
    </location>
</feature>
<evidence type="ECO:0000256" key="13">
    <source>
        <dbReference type="ARBA" id="ARBA00022989"/>
    </source>
</evidence>
<feature type="transmembrane region" description="Helical" evidence="17">
    <location>
        <begin position="173"/>
        <end position="198"/>
    </location>
</feature>
<keyword evidence="14 17" id="KW-0472">Membrane</keyword>
<evidence type="ECO:0000256" key="12">
    <source>
        <dbReference type="ARBA" id="ARBA00022833"/>
    </source>
</evidence>
<comment type="caution">
    <text evidence="19">The sequence shown here is derived from an EMBL/GenBank/DDBJ whole genome shotgun (WGS) entry which is preliminary data.</text>
</comment>
<keyword evidence="13 17" id="KW-1133">Transmembrane helix</keyword>
<evidence type="ECO:0000256" key="5">
    <source>
        <dbReference type="ARBA" id="ARBA00012483"/>
    </source>
</evidence>
<evidence type="ECO:0000313" key="20">
    <source>
        <dbReference type="Proteomes" id="UP000800235"/>
    </source>
</evidence>
<keyword evidence="7 17" id="KW-0812">Transmembrane</keyword>
<dbReference type="InterPro" id="IPR050731">
    <property type="entry name" value="HRD1_E3_ubiq-ligases"/>
</dbReference>
<evidence type="ECO:0000259" key="18">
    <source>
        <dbReference type="PROSITE" id="PS50089"/>
    </source>
</evidence>
<keyword evidence="6" id="KW-0808">Transferase</keyword>
<dbReference type="GO" id="GO:0008270">
    <property type="term" value="F:zinc ion binding"/>
    <property type="evidence" value="ECO:0007669"/>
    <property type="project" value="UniProtKB-KW"/>
</dbReference>
<keyword evidence="9 15" id="KW-0863">Zinc-finger</keyword>
<dbReference type="EC" id="2.3.2.27" evidence="5"/>
<evidence type="ECO:0000256" key="10">
    <source>
        <dbReference type="ARBA" id="ARBA00022786"/>
    </source>
</evidence>
<comment type="catalytic activity">
    <reaction evidence="1">
        <text>S-ubiquitinyl-[E2 ubiquitin-conjugating enzyme]-L-cysteine + [acceptor protein]-L-lysine = [E2 ubiquitin-conjugating enzyme]-L-cysteine + N(6)-ubiquitinyl-[acceptor protein]-L-lysine.</text>
        <dbReference type="EC" id="2.3.2.27"/>
    </reaction>
</comment>
<feature type="compositionally biased region" description="Basic and acidic residues" evidence="16">
    <location>
        <begin position="724"/>
        <end position="733"/>
    </location>
</feature>
<evidence type="ECO:0000256" key="11">
    <source>
        <dbReference type="ARBA" id="ARBA00022824"/>
    </source>
</evidence>
<dbReference type="GO" id="GO:0036503">
    <property type="term" value="P:ERAD pathway"/>
    <property type="evidence" value="ECO:0007669"/>
    <property type="project" value="TreeGrafter"/>
</dbReference>
<gene>
    <name evidence="19" type="ORF">EJ08DRAFT_679870</name>
</gene>
<dbReference type="OrthoDB" id="7759664at2759"/>
<feature type="region of interest" description="Disordered" evidence="16">
    <location>
        <begin position="667"/>
        <end position="790"/>
    </location>
</feature>
<dbReference type="Gene3D" id="3.30.40.10">
    <property type="entry name" value="Zinc/RING finger domain, C3HC4 (zinc finger)"/>
    <property type="match status" value="1"/>
</dbReference>
<feature type="transmembrane region" description="Helical" evidence="17">
    <location>
        <begin position="141"/>
        <end position="161"/>
    </location>
</feature>
<dbReference type="InterPro" id="IPR057992">
    <property type="entry name" value="TPR_SYVN1_N"/>
</dbReference>
<reference evidence="19" key="1">
    <citation type="journal article" date="2020" name="Stud. Mycol.">
        <title>101 Dothideomycetes genomes: a test case for predicting lifestyles and emergence of pathogens.</title>
        <authorList>
            <person name="Haridas S."/>
            <person name="Albert R."/>
            <person name="Binder M."/>
            <person name="Bloem J."/>
            <person name="Labutti K."/>
            <person name="Salamov A."/>
            <person name="Andreopoulos B."/>
            <person name="Baker S."/>
            <person name="Barry K."/>
            <person name="Bills G."/>
            <person name="Bluhm B."/>
            <person name="Cannon C."/>
            <person name="Castanera R."/>
            <person name="Culley D."/>
            <person name="Daum C."/>
            <person name="Ezra D."/>
            <person name="Gonzalez J."/>
            <person name="Henrissat B."/>
            <person name="Kuo A."/>
            <person name="Liang C."/>
            <person name="Lipzen A."/>
            <person name="Lutzoni F."/>
            <person name="Magnuson J."/>
            <person name="Mondo S."/>
            <person name="Nolan M."/>
            <person name="Ohm R."/>
            <person name="Pangilinan J."/>
            <person name="Park H.-J."/>
            <person name="Ramirez L."/>
            <person name="Alfaro M."/>
            <person name="Sun H."/>
            <person name="Tritt A."/>
            <person name="Yoshinaga Y."/>
            <person name="Zwiers L.-H."/>
            <person name="Turgeon B."/>
            <person name="Goodwin S."/>
            <person name="Spatafora J."/>
            <person name="Crous P."/>
            <person name="Grigoriev I."/>
        </authorList>
    </citation>
    <scope>NUCLEOTIDE SEQUENCE</scope>
    <source>
        <strain evidence="19">CBS 130266</strain>
    </source>
</reference>
<dbReference type="AlphaFoldDB" id="A0A9P4NPU8"/>
<dbReference type="PANTHER" id="PTHR22763:SF184">
    <property type="entry name" value="E3 UBIQUITIN-PROTEIN LIGASE SYNOVIOLIN"/>
    <property type="match status" value="1"/>
</dbReference>
<name>A0A9P4NPU8_9PEZI</name>
<organism evidence="19 20">
    <name type="scientific">Tothia fuscella</name>
    <dbReference type="NCBI Taxonomy" id="1048955"/>
    <lineage>
        <taxon>Eukaryota</taxon>
        <taxon>Fungi</taxon>
        <taxon>Dikarya</taxon>
        <taxon>Ascomycota</taxon>
        <taxon>Pezizomycotina</taxon>
        <taxon>Dothideomycetes</taxon>
        <taxon>Pleosporomycetidae</taxon>
        <taxon>Venturiales</taxon>
        <taxon>Cylindrosympodiaceae</taxon>
        <taxon>Tothia</taxon>
    </lineage>
</organism>
<feature type="compositionally biased region" description="Low complexity" evidence="16">
    <location>
        <begin position="682"/>
        <end position="701"/>
    </location>
</feature>
<feature type="compositionally biased region" description="Low complexity" evidence="16">
    <location>
        <begin position="446"/>
        <end position="464"/>
    </location>
</feature>
<protein>
    <recommendedName>
        <fullName evidence="5">RING-type E3 ubiquitin transferase</fullName>
        <ecNumber evidence="5">2.3.2.27</ecNumber>
    </recommendedName>
</protein>
<evidence type="ECO:0000256" key="17">
    <source>
        <dbReference type="SAM" id="Phobius"/>
    </source>
</evidence>
<feature type="domain" description="RING-type" evidence="18">
    <location>
        <begin position="346"/>
        <end position="410"/>
    </location>
</feature>
<evidence type="ECO:0000256" key="6">
    <source>
        <dbReference type="ARBA" id="ARBA00022679"/>
    </source>
</evidence>
<feature type="region of interest" description="Disordered" evidence="16">
    <location>
        <begin position="443"/>
        <end position="464"/>
    </location>
</feature>
<evidence type="ECO:0000313" key="19">
    <source>
        <dbReference type="EMBL" id="KAF2429511.1"/>
    </source>
</evidence>
<feature type="compositionally biased region" description="Low complexity" evidence="16">
    <location>
        <begin position="761"/>
        <end position="776"/>
    </location>
</feature>
<dbReference type="Pfam" id="PF13639">
    <property type="entry name" value="zf-RING_2"/>
    <property type="match status" value="1"/>
</dbReference>
<dbReference type="PROSITE" id="PS50089">
    <property type="entry name" value="ZF_RING_2"/>
    <property type="match status" value="1"/>
</dbReference>
<dbReference type="EMBL" id="MU007046">
    <property type="protein sequence ID" value="KAF2429511.1"/>
    <property type="molecule type" value="Genomic_DNA"/>
</dbReference>
<dbReference type="CDD" id="cd16479">
    <property type="entry name" value="RING-H2_synoviolin"/>
    <property type="match status" value="1"/>
</dbReference>
<dbReference type="GO" id="GO:0005789">
    <property type="term" value="C:endoplasmic reticulum membrane"/>
    <property type="evidence" value="ECO:0007669"/>
    <property type="project" value="UniProtKB-SubCell"/>
</dbReference>
<keyword evidence="10" id="KW-0833">Ubl conjugation pathway</keyword>
<sequence length="790" mass="85794">MKMRRLTAYVASSVALATIVVSWAALERPNFYSAAVYLSQSNACLMILCNLALVITGSLLYTLQHALFGPLRAAEVEQLWEKGWFAVMEWVFAMSTFRDEFGIWFLIMFLSMFGTKVWGWIAEGRVEQLEQQPPVGGRLYQPRLIASLVLYLGFAIQMFRYNMDIVLYEARPGMTVLFVFEFAILWISAVSTCIRYGVWIQEHRIMKGQLAKAMEDRRVEIRAMRTEEEARAAADTTGTRTPAEIPSEEDLDENDFEVPGWEAKRGWLFVLDIATDLLKLTAYISFFTILTVFYGIPIYIIRDLYVTLRNFTKRITDYVKYQKATRDMHTRYPDATAEEMESDNTCIVCREEMRPWGGNANAAAGEAAVALPGTTTNDRQRPKKLPCGHILHFSCLQSWLERQQSCPTCRRSVFAAPVVRGQQGGVNPAAGAAGGVGAGLGGDAQGGANNPNHNANGNAPGVPGAANPLGQNRNQGRVFRLGPIRLQFGGRMNRRDDQQELLDILGRLARQRAANFQNGQPNAVAAQVMQPAQQVPTHNIGAIAANAHPGLRSATTHLQLNIIEQQIRQEIAALNVASDRLAGIRNLQNVLGNLQGFPQVAGVRPPVQQVEGIAQHNLQLQSPALPVIARADGQHGQGVALPQGLVLPPGWNLVPLNQVNQVNQVQHGTQAAVPTPTPTIPPQSSSRAPSQPAPSTAATPSGVNGLSSHVNGAPTAPTTNGKVPEVEDSKSDSPLEPPPTAPSSTWSFGNVDGGDGGASKSTTDVASQSATTSSSSGEEKQPTVEDVKED</sequence>
<dbReference type="SUPFAM" id="SSF57850">
    <property type="entry name" value="RING/U-box"/>
    <property type="match status" value="1"/>
</dbReference>
<feature type="compositionally biased region" description="Polar residues" evidence="16">
    <location>
        <begin position="702"/>
        <end position="721"/>
    </location>
</feature>
<dbReference type="GO" id="GO:0061630">
    <property type="term" value="F:ubiquitin protein ligase activity"/>
    <property type="evidence" value="ECO:0007669"/>
    <property type="project" value="UniProtKB-EC"/>
</dbReference>
<feature type="region of interest" description="Disordered" evidence="16">
    <location>
        <begin position="228"/>
        <end position="250"/>
    </location>
</feature>
<dbReference type="Proteomes" id="UP000800235">
    <property type="component" value="Unassembled WGS sequence"/>
</dbReference>
<dbReference type="InterPro" id="IPR001841">
    <property type="entry name" value="Znf_RING"/>
</dbReference>